<feature type="domain" description="Ig-like" evidence="7">
    <location>
        <begin position="21"/>
        <end position="118"/>
    </location>
</feature>
<keyword evidence="2" id="KW-1064">Adaptive immunity</keyword>
<evidence type="ECO:0000256" key="5">
    <source>
        <dbReference type="ARBA" id="ARBA00043266"/>
    </source>
</evidence>
<organism evidence="8 9">
    <name type="scientific">Paramormyrops kingsleyae</name>
    <dbReference type="NCBI Taxonomy" id="1676925"/>
    <lineage>
        <taxon>Eukaryota</taxon>
        <taxon>Metazoa</taxon>
        <taxon>Chordata</taxon>
        <taxon>Craniata</taxon>
        <taxon>Vertebrata</taxon>
        <taxon>Euteleostomi</taxon>
        <taxon>Actinopterygii</taxon>
        <taxon>Neopterygii</taxon>
        <taxon>Teleostei</taxon>
        <taxon>Osteoglossocephala</taxon>
        <taxon>Osteoglossomorpha</taxon>
        <taxon>Osteoglossiformes</taxon>
        <taxon>Mormyridae</taxon>
        <taxon>Paramormyrops</taxon>
    </lineage>
</organism>
<keyword evidence="5" id="KW-1279">T cell receptor</keyword>
<evidence type="ECO:0000313" key="8">
    <source>
        <dbReference type="Ensembl" id="ENSPKIP00000000562.1"/>
    </source>
</evidence>
<evidence type="ECO:0000256" key="3">
    <source>
        <dbReference type="ARBA" id="ARBA00023170"/>
    </source>
</evidence>
<dbReference type="Ensembl" id="ENSPKIT00000024460.1">
    <property type="protein sequence ID" value="ENSPKIP00000000562.1"/>
    <property type="gene ID" value="ENSPKIG00000019179.1"/>
</dbReference>
<dbReference type="InterPro" id="IPR013783">
    <property type="entry name" value="Ig-like_fold"/>
</dbReference>
<dbReference type="GO" id="GO:0042101">
    <property type="term" value="C:T cell receptor complex"/>
    <property type="evidence" value="ECO:0007669"/>
    <property type="project" value="UniProtKB-KW"/>
</dbReference>
<dbReference type="SMART" id="SM00409">
    <property type="entry name" value="IG"/>
    <property type="match status" value="1"/>
</dbReference>
<name>A0A3B3Q2D3_9TELE</name>
<evidence type="ECO:0000256" key="2">
    <source>
        <dbReference type="ARBA" id="ARBA00023130"/>
    </source>
</evidence>
<dbReference type="Proteomes" id="UP000261540">
    <property type="component" value="Unplaced"/>
</dbReference>
<dbReference type="Gene3D" id="2.60.40.10">
    <property type="entry name" value="Immunoglobulins"/>
    <property type="match status" value="1"/>
</dbReference>
<protein>
    <submittedName>
        <fullName evidence="8">T-cell receptor alpha/delta variable 22.0</fullName>
    </submittedName>
</protein>
<proteinExistence type="predicted"/>
<dbReference type="InterPro" id="IPR007110">
    <property type="entry name" value="Ig-like_dom"/>
</dbReference>
<dbReference type="InterPro" id="IPR013106">
    <property type="entry name" value="Ig_V-set"/>
</dbReference>
<reference evidence="8" key="2">
    <citation type="submission" date="2025-09" db="UniProtKB">
        <authorList>
            <consortium name="Ensembl"/>
        </authorList>
    </citation>
    <scope>IDENTIFICATION</scope>
</reference>
<feature type="signal peptide" evidence="6">
    <location>
        <begin position="1"/>
        <end position="16"/>
    </location>
</feature>
<dbReference type="GO" id="GO:0002250">
    <property type="term" value="P:adaptive immune response"/>
    <property type="evidence" value="ECO:0007669"/>
    <property type="project" value="UniProtKB-KW"/>
</dbReference>
<evidence type="ECO:0000259" key="7">
    <source>
        <dbReference type="PROSITE" id="PS50835"/>
    </source>
</evidence>
<dbReference type="Pfam" id="PF07686">
    <property type="entry name" value="V-set"/>
    <property type="match status" value="1"/>
</dbReference>
<evidence type="ECO:0000256" key="1">
    <source>
        <dbReference type="ARBA" id="ARBA00022729"/>
    </source>
</evidence>
<evidence type="ECO:0000256" key="6">
    <source>
        <dbReference type="SAM" id="SignalP"/>
    </source>
</evidence>
<dbReference type="PROSITE" id="PS50835">
    <property type="entry name" value="IG_LIKE"/>
    <property type="match status" value="1"/>
</dbReference>
<reference evidence="8" key="1">
    <citation type="submission" date="2025-08" db="UniProtKB">
        <authorList>
            <consortium name="Ensembl"/>
        </authorList>
    </citation>
    <scope>IDENTIFICATION</scope>
</reference>
<evidence type="ECO:0000256" key="4">
    <source>
        <dbReference type="ARBA" id="ARBA00023319"/>
    </source>
</evidence>
<dbReference type="InterPro" id="IPR036179">
    <property type="entry name" value="Ig-like_dom_sf"/>
</dbReference>
<dbReference type="InterPro" id="IPR051287">
    <property type="entry name" value="TCR_variable_region"/>
</dbReference>
<keyword evidence="4" id="KW-0393">Immunoglobulin domain</keyword>
<dbReference type="SMART" id="SM00406">
    <property type="entry name" value="IGv"/>
    <property type="match status" value="1"/>
</dbReference>
<dbReference type="SUPFAM" id="SSF48726">
    <property type="entry name" value="Immunoglobulin"/>
    <property type="match status" value="1"/>
</dbReference>
<keyword evidence="9" id="KW-1185">Reference proteome</keyword>
<dbReference type="AlphaFoldDB" id="A0A3B3Q2D3"/>
<sequence length="122" mass="14113">MFIVIYFIYSIGLTAGDDISPEREEVSSNEGESVTLSCSYSTTSDYIYLYWYRQHSNQAPQYLLYKDDNAPEYKERFDASLNRTAKTVPLTVQNVQLSDSAVYYCALRPTKETGSRMTYFFI</sequence>
<keyword evidence="1 6" id="KW-0732">Signal</keyword>
<dbReference type="InterPro" id="IPR003599">
    <property type="entry name" value="Ig_sub"/>
</dbReference>
<keyword evidence="3" id="KW-0675">Receptor</keyword>
<dbReference type="PANTHER" id="PTHR19367:SF18">
    <property type="entry name" value="T CELL RECEPTOR ALPHA VARIABLE 16"/>
    <property type="match status" value="1"/>
</dbReference>
<dbReference type="PANTHER" id="PTHR19367">
    <property type="entry name" value="T-CELL RECEPTOR ALPHA CHAIN V REGION"/>
    <property type="match status" value="1"/>
</dbReference>
<evidence type="ECO:0000313" key="9">
    <source>
        <dbReference type="Proteomes" id="UP000261540"/>
    </source>
</evidence>
<keyword evidence="5" id="KW-0391">Immunity</keyword>
<feature type="chain" id="PRO_5017358590" evidence="6">
    <location>
        <begin position="17"/>
        <end position="122"/>
    </location>
</feature>
<dbReference type="GeneTree" id="ENSGT01030000234557"/>
<accession>A0A3B3Q2D3</accession>